<protein>
    <recommendedName>
        <fullName evidence="1">Methyltransferase domain-containing protein</fullName>
    </recommendedName>
</protein>
<organism evidence="2 3">
    <name type="scientific">Polytolypa hystricis (strain UAMH7299)</name>
    <dbReference type="NCBI Taxonomy" id="1447883"/>
    <lineage>
        <taxon>Eukaryota</taxon>
        <taxon>Fungi</taxon>
        <taxon>Dikarya</taxon>
        <taxon>Ascomycota</taxon>
        <taxon>Pezizomycotina</taxon>
        <taxon>Eurotiomycetes</taxon>
        <taxon>Eurotiomycetidae</taxon>
        <taxon>Onygenales</taxon>
        <taxon>Onygenales incertae sedis</taxon>
        <taxon>Polytolypa</taxon>
    </lineage>
</organism>
<dbReference type="PANTHER" id="PTHR43591:SF24">
    <property type="entry name" value="2-METHOXY-6-POLYPRENYL-1,4-BENZOQUINOL METHYLASE, MITOCHONDRIAL"/>
    <property type="match status" value="1"/>
</dbReference>
<dbReference type="AlphaFoldDB" id="A0A2B7Z2X2"/>
<evidence type="ECO:0000259" key="1">
    <source>
        <dbReference type="Pfam" id="PF13649"/>
    </source>
</evidence>
<sequence>MALGFPPSAGRPFHNLLKKLDDGPDNVDETAGMYHELTDVDVRNPESGTVALDGAYLATISHQGREFQKYSIDNRIYFAPVDEEEIERLDIQHKVFNKVFDERLIFPPVVQPRRILDCGYGSGAWAVEVAEQYPQCEVIGIDITPHMKPDDTPENLWLQLDDLNRTFTFPPNYFDLVHSRMVASGLNQQRWPRYVRDIARSLKRGGWVQMVEVYFNVQSDNGTITDQHALRQWSTKYVRSLEDLKDLRIGMRLGTLLSSAGLVDVETKMIPLPLSGWSSDPRMRDIGRLNRDNIQKLLSSLAIYPFVNRLHMSREEFSVLVAQARQEADNPALKAYFPL</sequence>
<dbReference type="InterPro" id="IPR041698">
    <property type="entry name" value="Methyltransf_25"/>
</dbReference>
<dbReference type="PANTHER" id="PTHR43591">
    <property type="entry name" value="METHYLTRANSFERASE"/>
    <property type="match status" value="1"/>
</dbReference>
<dbReference type="InterPro" id="IPR029063">
    <property type="entry name" value="SAM-dependent_MTases_sf"/>
</dbReference>
<dbReference type="Proteomes" id="UP000224634">
    <property type="component" value="Unassembled WGS sequence"/>
</dbReference>
<comment type="caution">
    <text evidence="2">The sequence shown here is derived from an EMBL/GenBank/DDBJ whole genome shotgun (WGS) entry which is preliminary data.</text>
</comment>
<evidence type="ECO:0000313" key="3">
    <source>
        <dbReference type="Proteomes" id="UP000224634"/>
    </source>
</evidence>
<proteinExistence type="predicted"/>
<dbReference type="EMBL" id="PDNA01000002">
    <property type="protein sequence ID" value="PGH27955.1"/>
    <property type="molecule type" value="Genomic_DNA"/>
</dbReference>
<reference evidence="2 3" key="1">
    <citation type="submission" date="2017-10" db="EMBL/GenBank/DDBJ databases">
        <title>Comparative genomics in systemic dimorphic fungi from Ajellomycetaceae.</title>
        <authorList>
            <person name="Munoz J.F."/>
            <person name="Mcewen J.G."/>
            <person name="Clay O.K."/>
            <person name="Cuomo C.A."/>
        </authorList>
    </citation>
    <scope>NUCLEOTIDE SEQUENCE [LARGE SCALE GENOMIC DNA]</scope>
    <source>
        <strain evidence="2 3">UAMH7299</strain>
    </source>
</reference>
<dbReference type="OrthoDB" id="506498at2759"/>
<dbReference type="SUPFAM" id="SSF53335">
    <property type="entry name" value="S-adenosyl-L-methionine-dependent methyltransferases"/>
    <property type="match status" value="1"/>
</dbReference>
<dbReference type="STRING" id="1447883.A0A2B7Z2X2"/>
<name>A0A2B7Z2X2_POLH7</name>
<dbReference type="GO" id="GO:0008168">
    <property type="term" value="F:methyltransferase activity"/>
    <property type="evidence" value="ECO:0007669"/>
    <property type="project" value="TreeGrafter"/>
</dbReference>
<evidence type="ECO:0000313" key="2">
    <source>
        <dbReference type="EMBL" id="PGH27955.1"/>
    </source>
</evidence>
<dbReference type="Gene3D" id="3.40.50.150">
    <property type="entry name" value="Vaccinia Virus protein VP39"/>
    <property type="match status" value="1"/>
</dbReference>
<gene>
    <name evidence="2" type="ORF">AJ80_00209</name>
</gene>
<dbReference type="Pfam" id="PF13649">
    <property type="entry name" value="Methyltransf_25"/>
    <property type="match status" value="1"/>
</dbReference>
<dbReference type="CDD" id="cd02440">
    <property type="entry name" value="AdoMet_MTases"/>
    <property type="match status" value="1"/>
</dbReference>
<feature type="domain" description="Methyltransferase" evidence="1">
    <location>
        <begin position="115"/>
        <end position="206"/>
    </location>
</feature>
<accession>A0A2B7Z2X2</accession>
<keyword evidence="3" id="KW-1185">Reference proteome</keyword>